<dbReference type="EMBL" id="BARS01033043">
    <property type="protein sequence ID" value="GAG21403.1"/>
    <property type="molecule type" value="Genomic_DNA"/>
</dbReference>
<protein>
    <submittedName>
        <fullName evidence="1">Uncharacterized protein</fullName>
    </submittedName>
</protein>
<name>X0W9X8_9ZZZZ</name>
<evidence type="ECO:0000313" key="1">
    <source>
        <dbReference type="EMBL" id="GAG21403.1"/>
    </source>
</evidence>
<feature type="non-terminal residue" evidence="1">
    <location>
        <position position="1"/>
    </location>
</feature>
<reference evidence="1" key="1">
    <citation type="journal article" date="2014" name="Front. Microbiol.">
        <title>High frequency of phylogenetically diverse reductive dehalogenase-homologous genes in deep subseafloor sedimentary metagenomes.</title>
        <authorList>
            <person name="Kawai M."/>
            <person name="Futagami T."/>
            <person name="Toyoda A."/>
            <person name="Takaki Y."/>
            <person name="Nishi S."/>
            <person name="Hori S."/>
            <person name="Arai W."/>
            <person name="Tsubouchi T."/>
            <person name="Morono Y."/>
            <person name="Uchiyama I."/>
            <person name="Ito T."/>
            <person name="Fujiyama A."/>
            <person name="Inagaki F."/>
            <person name="Takami H."/>
        </authorList>
    </citation>
    <scope>NUCLEOTIDE SEQUENCE</scope>
    <source>
        <strain evidence="1">Expedition CK06-06</strain>
    </source>
</reference>
<gene>
    <name evidence="1" type="ORF">S01H1_51217</name>
</gene>
<sequence length="49" mass="5691">KIVRLVVYVHNKLGKDSIVKYVMKVLFVENVYLSYANLDYVTNVLSVDK</sequence>
<proteinExistence type="predicted"/>
<accession>X0W9X8</accession>
<comment type="caution">
    <text evidence="1">The sequence shown here is derived from an EMBL/GenBank/DDBJ whole genome shotgun (WGS) entry which is preliminary data.</text>
</comment>
<dbReference type="AlphaFoldDB" id="X0W9X8"/>
<organism evidence="1">
    <name type="scientific">marine sediment metagenome</name>
    <dbReference type="NCBI Taxonomy" id="412755"/>
    <lineage>
        <taxon>unclassified sequences</taxon>
        <taxon>metagenomes</taxon>
        <taxon>ecological metagenomes</taxon>
    </lineage>
</organism>